<accession>A0A1B1S3R7</accession>
<dbReference type="Proteomes" id="UP000053354">
    <property type="component" value="Chromosome"/>
</dbReference>
<organism evidence="1 2">
    <name type="scientific">Planococcus versutus</name>
    <dbReference type="NCBI Taxonomy" id="1302659"/>
    <lineage>
        <taxon>Bacteria</taxon>
        <taxon>Bacillati</taxon>
        <taxon>Bacillota</taxon>
        <taxon>Bacilli</taxon>
        <taxon>Bacillales</taxon>
        <taxon>Caryophanaceae</taxon>
        <taxon>Planococcus</taxon>
    </lineage>
</organism>
<dbReference type="OrthoDB" id="2427445at2"/>
<dbReference type="RefSeq" id="WP_049693404.1">
    <property type="nucleotide sequence ID" value="NZ_CP016540.2"/>
</dbReference>
<evidence type="ECO:0000313" key="2">
    <source>
        <dbReference type="Proteomes" id="UP000053354"/>
    </source>
</evidence>
<keyword evidence="2" id="KW-1185">Reference proteome</keyword>
<proteinExistence type="predicted"/>
<evidence type="ECO:0000313" key="1">
    <source>
        <dbReference type="EMBL" id="ANU27835.1"/>
    </source>
</evidence>
<reference evidence="1" key="1">
    <citation type="submission" date="2016-10" db="EMBL/GenBank/DDBJ databases">
        <authorList>
            <person name="See-Too W.S."/>
        </authorList>
    </citation>
    <scope>NUCLEOTIDE SEQUENCE</scope>
    <source>
        <strain evidence="1">L10.15</strain>
    </source>
</reference>
<protein>
    <submittedName>
        <fullName evidence="1">Uncharacterized protein</fullName>
    </submittedName>
</protein>
<dbReference type="EMBL" id="CP016540">
    <property type="protein sequence ID" value="ANU27835.1"/>
    <property type="molecule type" value="Genomic_DNA"/>
</dbReference>
<dbReference type="AlphaFoldDB" id="A0A1B1S3R7"/>
<dbReference type="KEGG" id="pll:I858_012655"/>
<name>A0A1B1S3R7_9BACL</name>
<gene>
    <name evidence="1" type="ORF">I858_012655</name>
</gene>
<sequence length="98" mass="11796">MNEKMNFFLDPKNRVIQKPSIMNYKQDQQGLYLVANKRFINWMDVHTYCHTCLDALTFDDEFDASYCASCNEWREEPCTDISCEYCENRPKRPLDPRR</sequence>